<dbReference type="RefSeq" id="WP_160299039.1">
    <property type="nucleotide sequence ID" value="NZ_JAUSTR010000002.1"/>
</dbReference>
<dbReference type="EMBL" id="JAUSTR010000002">
    <property type="protein sequence ID" value="MDQ0162087.1"/>
    <property type="molecule type" value="Genomic_DNA"/>
</dbReference>
<reference evidence="1 2" key="1">
    <citation type="submission" date="2023-07" db="EMBL/GenBank/DDBJ databases">
        <title>Genomic Encyclopedia of Type Strains, Phase IV (KMG-IV): sequencing the most valuable type-strain genomes for metagenomic binning, comparative biology and taxonomic classification.</title>
        <authorList>
            <person name="Goeker M."/>
        </authorList>
    </citation>
    <scope>NUCLEOTIDE SEQUENCE [LARGE SCALE GENOMIC DNA]</scope>
    <source>
        <strain evidence="1 2">DSM 19092</strain>
    </source>
</reference>
<dbReference type="Pfam" id="PF17302">
    <property type="entry name" value="DUF5351"/>
    <property type="match status" value="1"/>
</dbReference>
<gene>
    <name evidence="1" type="ORF">J2S06_001161</name>
</gene>
<proteinExistence type="predicted"/>
<accession>A0ABT9VM83</accession>
<evidence type="ECO:0000313" key="1">
    <source>
        <dbReference type="EMBL" id="MDQ0162087.1"/>
    </source>
</evidence>
<dbReference type="Proteomes" id="UP001225646">
    <property type="component" value="Unassembled WGS sequence"/>
</dbReference>
<keyword evidence="2" id="KW-1185">Reference proteome</keyword>
<sequence>MTTTQIKQKRCPYCEGQGYFQLILGGTETCQCCKGTGKKP</sequence>
<dbReference type="InterPro" id="IPR035272">
    <property type="entry name" value="DUF5351"/>
</dbReference>
<name>A0ABT9VM83_9BACI</name>
<organism evidence="1 2">
    <name type="scientific">Aeribacillus alveayuensis</name>
    <dbReference type="NCBI Taxonomy" id="279215"/>
    <lineage>
        <taxon>Bacteria</taxon>
        <taxon>Bacillati</taxon>
        <taxon>Bacillota</taxon>
        <taxon>Bacilli</taxon>
        <taxon>Bacillales</taxon>
        <taxon>Bacillaceae</taxon>
        <taxon>Aeribacillus</taxon>
    </lineage>
</organism>
<evidence type="ECO:0000313" key="2">
    <source>
        <dbReference type="Proteomes" id="UP001225646"/>
    </source>
</evidence>
<comment type="caution">
    <text evidence="1">The sequence shown here is derived from an EMBL/GenBank/DDBJ whole genome shotgun (WGS) entry which is preliminary data.</text>
</comment>
<protein>
    <submittedName>
        <fullName evidence="1">DnaJ-class molecular chaperone</fullName>
    </submittedName>
</protein>